<evidence type="ECO:0000313" key="9">
    <source>
        <dbReference type="EMBL" id="CAB4364379.1"/>
    </source>
</evidence>
<keyword evidence="3" id="KW-0813">Transport</keyword>
<evidence type="ECO:0000313" key="14">
    <source>
        <dbReference type="EMBL" id="CAB4989722.1"/>
    </source>
</evidence>
<evidence type="ECO:0000256" key="1">
    <source>
        <dbReference type="ARBA" id="ARBA00004651"/>
    </source>
</evidence>
<name>A0A6J6A7I0_9ZZZZ</name>
<dbReference type="InterPro" id="IPR023271">
    <property type="entry name" value="Aquaporin-like"/>
</dbReference>
<keyword evidence="6 8" id="KW-1133">Transmembrane helix</keyword>
<feature type="transmembrane region" description="Helical" evidence="8">
    <location>
        <begin position="203"/>
        <end position="224"/>
    </location>
</feature>
<dbReference type="Gene3D" id="1.20.1080.10">
    <property type="entry name" value="Glycerol uptake facilitator protein"/>
    <property type="match status" value="1"/>
</dbReference>
<reference evidence="9" key="1">
    <citation type="submission" date="2020-05" db="EMBL/GenBank/DDBJ databases">
        <authorList>
            <person name="Chiriac C."/>
            <person name="Salcher M."/>
            <person name="Ghai R."/>
            <person name="Kavagutti S V."/>
        </authorList>
    </citation>
    <scope>NUCLEOTIDE SEQUENCE</scope>
</reference>
<keyword evidence="7 8" id="KW-0472">Membrane</keyword>
<dbReference type="GO" id="GO:0005886">
    <property type="term" value="C:plasma membrane"/>
    <property type="evidence" value="ECO:0007669"/>
    <property type="project" value="UniProtKB-SubCell"/>
</dbReference>
<dbReference type="InterPro" id="IPR034294">
    <property type="entry name" value="Aquaporin_transptr"/>
</dbReference>
<evidence type="ECO:0000256" key="4">
    <source>
        <dbReference type="ARBA" id="ARBA00022475"/>
    </source>
</evidence>
<dbReference type="PROSITE" id="PS00221">
    <property type="entry name" value="MIP"/>
    <property type="match status" value="1"/>
</dbReference>
<evidence type="ECO:0000256" key="3">
    <source>
        <dbReference type="ARBA" id="ARBA00022448"/>
    </source>
</evidence>
<dbReference type="PANTHER" id="PTHR19139:SF199">
    <property type="entry name" value="MIP17260P"/>
    <property type="match status" value="1"/>
</dbReference>
<evidence type="ECO:0000256" key="8">
    <source>
        <dbReference type="SAM" id="Phobius"/>
    </source>
</evidence>
<organism evidence="9">
    <name type="scientific">freshwater metagenome</name>
    <dbReference type="NCBI Taxonomy" id="449393"/>
    <lineage>
        <taxon>unclassified sequences</taxon>
        <taxon>metagenomes</taxon>
        <taxon>ecological metagenomes</taxon>
    </lineage>
</organism>
<dbReference type="EMBL" id="CAESGF010000013">
    <property type="protein sequence ID" value="CAB4364379.1"/>
    <property type="molecule type" value="Genomic_DNA"/>
</dbReference>
<dbReference type="InterPro" id="IPR000425">
    <property type="entry name" value="MIP"/>
</dbReference>
<dbReference type="PRINTS" id="PR00783">
    <property type="entry name" value="MINTRINSICP"/>
</dbReference>
<dbReference type="AlphaFoldDB" id="A0A6J6A7I0"/>
<dbReference type="EMBL" id="CAEZYF010000013">
    <property type="protein sequence ID" value="CAB4730915.1"/>
    <property type="molecule type" value="Genomic_DNA"/>
</dbReference>
<evidence type="ECO:0000256" key="7">
    <source>
        <dbReference type="ARBA" id="ARBA00023136"/>
    </source>
</evidence>
<evidence type="ECO:0000313" key="13">
    <source>
        <dbReference type="EMBL" id="CAB4943373.1"/>
    </source>
</evidence>
<dbReference type="PANTHER" id="PTHR19139">
    <property type="entry name" value="AQUAPORIN TRANSPORTER"/>
    <property type="match status" value="1"/>
</dbReference>
<keyword evidence="4" id="KW-1003">Cell membrane</keyword>
<protein>
    <submittedName>
        <fullName evidence="9">Unannotated protein</fullName>
    </submittedName>
</protein>
<keyword evidence="5 8" id="KW-0812">Transmembrane</keyword>
<feature type="transmembrane region" description="Helical" evidence="8">
    <location>
        <begin position="9"/>
        <end position="30"/>
    </location>
</feature>
<dbReference type="SUPFAM" id="SSF81338">
    <property type="entry name" value="Aquaporin-like"/>
    <property type="match status" value="1"/>
</dbReference>
<feature type="transmembrane region" description="Helical" evidence="8">
    <location>
        <begin position="83"/>
        <end position="104"/>
    </location>
</feature>
<dbReference type="EMBL" id="CAFBIY010000027">
    <property type="protein sequence ID" value="CAB4848505.1"/>
    <property type="molecule type" value="Genomic_DNA"/>
</dbReference>
<proteinExistence type="inferred from homology"/>
<evidence type="ECO:0000256" key="6">
    <source>
        <dbReference type="ARBA" id="ARBA00022989"/>
    </source>
</evidence>
<dbReference type="InterPro" id="IPR022357">
    <property type="entry name" value="MIP_CS"/>
</dbReference>
<feature type="transmembrane region" description="Helical" evidence="8">
    <location>
        <begin position="36"/>
        <end position="55"/>
    </location>
</feature>
<evidence type="ECO:0000256" key="2">
    <source>
        <dbReference type="ARBA" id="ARBA00006175"/>
    </source>
</evidence>
<dbReference type="Pfam" id="PF00230">
    <property type="entry name" value="MIP"/>
    <property type="match status" value="1"/>
</dbReference>
<feature type="transmembrane region" description="Helical" evidence="8">
    <location>
        <begin position="124"/>
        <end position="147"/>
    </location>
</feature>
<sequence>MGTQHTTRILVAELVGTAVLMLGGPGVAIFTASSVGVLGVALGFGISLLIMAYVIGPISGCHINPAVTLGLLLAKKIDRSHAVMAWVGQIIGGVGGAAIIYAIASGRTGFKRGSFASNLWTGDFYGIRAAIIAEIVLTALLVLVVLFTTTKLFAPGFGGLVVGVTLTLIHLISIPVDNTSVNPARSLGTALFAESSTDALQQLWVFILFPLVGAAVGVALFRALTGSATPAE</sequence>
<comment type="similarity">
    <text evidence="2">Belongs to the MIP/aquaporin (TC 1.A.8) family.</text>
</comment>
<dbReference type="GO" id="GO:0015250">
    <property type="term" value="F:water channel activity"/>
    <property type="evidence" value="ECO:0007669"/>
    <property type="project" value="TreeGrafter"/>
</dbReference>
<comment type="subcellular location">
    <subcellularLocation>
        <location evidence="1">Cell membrane</location>
        <topology evidence="1">Multi-pass membrane protein</topology>
    </subcellularLocation>
</comment>
<accession>A0A6J6A7I0</accession>
<gene>
    <name evidence="10" type="ORF">UFOPK2656_02107</name>
    <name evidence="11" type="ORF">UFOPK3099_02733</name>
    <name evidence="12" type="ORF">UFOPK3267_00720</name>
    <name evidence="13" type="ORF">UFOPK3651_02350</name>
    <name evidence="14" type="ORF">UFOPK3931_01397</name>
    <name evidence="9" type="ORF">UFOPK4189_02141</name>
</gene>
<evidence type="ECO:0000313" key="11">
    <source>
        <dbReference type="EMBL" id="CAB4835329.1"/>
    </source>
</evidence>
<dbReference type="EMBL" id="CAFBOL010000031">
    <property type="protein sequence ID" value="CAB4989722.1"/>
    <property type="molecule type" value="Genomic_DNA"/>
</dbReference>
<feature type="transmembrane region" description="Helical" evidence="8">
    <location>
        <begin position="152"/>
        <end position="172"/>
    </location>
</feature>
<evidence type="ECO:0000256" key="5">
    <source>
        <dbReference type="ARBA" id="ARBA00022692"/>
    </source>
</evidence>
<evidence type="ECO:0000313" key="10">
    <source>
        <dbReference type="EMBL" id="CAB4730915.1"/>
    </source>
</evidence>
<evidence type="ECO:0000313" key="12">
    <source>
        <dbReference type="EMBL" id="CAB4848505.1"/>
    </source>
</evidence>
<dbReference type="EMBL" id="CAFAAV010000303">
    <property type="protein sequence ID" value="CAB4835329.1"/>
    <property type="molecule type" value="Genomic_DNA"/>
</dbReference>
<dbReference type="EMBL" id="CAFBMT010000014">
    <property type="protein sequence ID" value="CAB4943373.1"/>
    <property type="molecule type" value="Genomic_DNA"/>
</dbReference>